<reference evidence="2 3" key="1">
    <citation type="submission" date="2019-01" db="EMBL/GenBank/DDBJ databases">
        <authorList>
            <person name="Deng T."/>
        </authorList>
    </citation>
    <scope>NUCLEOTIDE SEQUENCE [LARGE SCALE GENOMIC DNA]</scope>
    <source>
        <strain evidence="2 3">F8825</strain>
    </source>
</reference>
<dbReference type="RefSeq" id="WP_129332312.1">
    <property type="nucleotide sequence ID" value="NZ_SDVB01000238.1"/>
</dbReference>
<keyword evidence="1" id="KW-0812">Transmembrane</keyword>
<protein>
    <submittedName>
        <fullName evidence="2">Uncharacterized protein</fullName>
    </submittedName>
</protein>
<evidence type="ECO:0000256" key="1">
    <source>
        <dbReference type="SAM" id="Phobius"/>
    </source>
</evidence>
<keyword evidence="1" id="KW-0472">Membrane</keyword>
<organism evidence="2 3">
    <name type="scientific">Ciceribacter ferrooxidans</name>
    <dbReference type="NCBI Taxonomy" id="2509717"/>
    <lineage>
        <taxon>Bacteria</taxon>
        <taxon>Pseudomonadati</taxon>
        <taxon>Pseudomonadota</taxon>
        <taxon>Alphaproteobacteria</taxon>
        <taxon>Hyphomicrobiales</taxon>
        <taxon>Rhizobiaceae</taxon>
        <taxon>Ciceribacter</taxon>
    </lineage>
</organism>
<dbReference type="EMBL" id="SDVB01000238">
    <property type="protein sequence ID" value="RYC11878.1"/>
    <property type="molecule type" value="Genomic_DNA"/>
</dbReference>
<sequence>MTGEQEAFSGRLIRLIKIAWALSIMTIATATGVYVGWETHGLAGAVALGFVGVVVGGFLSAPSLLLQMIS</sequence>
<evidence type="ECO:0000313" key="2">
    <source>
        <dbReference type="EMBL" id="RYC11878.1"/>
    </source>
</evidence>
<feature type="transmembrane region" description="Helical" evidence="1">
    <location>
        <begin position="12"/>
        <end position="37"/>
    </location>
</feature>
<dbReference type="Proteomes" id="UP000291088">
    <property type="component" value="Unassembled WGS sequence"/>
</dbReference>
<proteinExistence type="predicted"/>
<evidence type="ECO:0000313" key="3">
    <source>
        <dbReference type="Proteomes" id="UP000291088"/>
    </source>
</evidence>
<comment type="caution">
    <text evidence="2">The sequence shown here is derived from an EMBL/GenBank/DDBJ whole genome shotgun (WGS) entry which is preliminary data.</text>
</comment>
<name>A0A4Q2T4T5_9HYPH</name>
<keyword evidence="1" id="KW-1133">Transmembrane helix</keyword>
<dbReference type="OrthoDB" id="8400547at2"/>
<gene>
    <name evidence="2" type="ORF">EUU22_12470</name>
</gene>
<accession>A0A4Q2T4T5</accession>
<dbReference type="AlphaFoldDB" id="A0A4Q2T4T5"/>
<feature type="transmembrane region" description="Helical" evidence="1">
    <location>
        <begin position="43"/>
        <end position="66"/>
    </location>
</feature>
<keyword evidence="3" id="KW-1185">Reference proteome</keyword>